<reference evidence="1 2" key="1">
    <citation type="submission" date="2018-08" db="EMBL/GenBank/DDBJ databases">
        <title>A genome reference for cultivated species of the human gut microbiota.</title>
        <authorList>
            <person name="Zou Y."/>
            <person name="Xue W."/>
            <person name="Luo G."/>
        </authorList>
    </citation>
    <scope>NUCLEOTIDE SEQUENCE [LARGE SCALE GENOMIC DNA]</scope>
    <source>
        <strain evidence="1 2">AF21-25</strain>
    </source>
</reference>
<gene>
    <name evidence="1" type="ORF">DWX78_02510</name>
</gene>
<accession>A0A412KVZ2</accession>
<protein>
    <submittedName>
        <fullName evidence="1">Uncharacterized protein</fullName>
    </submittedName>
</protein>
<name>A0A412KVZ2_9FIRM</name>
<evidence type="ECO:0000313" key="2">
    <source>
        <dbReference type="Proteomes" id="UP000285981"/>
    </source>
</evidence>
<comment type="caution">
    <text evidence="1">The sequence shown here is derived from an EMBL/GenBank/DDBJ whole genome shotgun (WGS) entry which is preliminary data.</text>
</comment>
<dbReference type="AlphaFoldDB" id="A0A412KVZ2"/>
<evidence type="ECO:0000313" key="1">
    <source>
        <dbReference type="EMBL" id="RGS72705.1"/>
    </source>
</evidence>
<sequence length="63" mass="7355">MKEFIHQFMEIDGTPMQRTSRQCMEYLQNKLGYSFETARGVLGLAVAKGYIHVTNTFPYKTYN</sequence>
<organism evidence="1 2">
    <name type="scientific">Dorea formicigenerans</name>
    <dbReference type="NCBI Taxonomy" id="39486"/>
    <lineage>
        <taxon>Bacteria</taxon>
        <taxon>Bacillati</taxon>
        <taxon>Bacillota</taxon>
        <taxon>Clostridia</taxon>
        <taxon>Lachnospirales</taxon>
        <taxon>Lachnospiraceae</taxon>
        <taxon>Dorea</taxon>
    </lineage>
</organism>
<dbReference type="Proteomes" id="UP000285981">
    <property type="component" value="Unassembled WGS sequence"/>
</dbReference>
<dbReference type="EMBL" id="QRVU01000008">
    <property type="protein sequence ID" value="RGS72705.1"/>
    <property type="molecule type" value="Genomic_DNA"/>
</dbReference>
<proteinExistence type="predicted"/>